<accession>A0ABZ2YFN2</accession>
<sequence length="114" mass="13872">MVKNDSPRKWWQILSMFLKLRSLYRERRKSIEELGAKVYELYRKNELDTEKFKEYYQKVLSLEEEIEEIKEKLLSFKREKIFCTSCGQNISPEMSYCPYCGTPQKENPERRNSL</sequence>
<evidence type="ECO:0000256" key="1">
    <source>
        <dbReference type="SAM" id="Coils"/>
    </source>
</evidence>
<dbReference type="EMBL" id="CP121689">
    <property type="protein sequence ID" value="WZL77143.1"/>
    <property type="molecule type" value="Genomic_DNA"/>
</dbReference>
<feature type="coiled-coil region" evidence="1">
    <location>
        <begin position="52"/>
        <end position="79"/>
    </location>
</feature>
<proteinExistence type="predicted"/>
<reference evidence="3 4" key="1">
    <citation type="submission" date="2023-03" db="EMBL/GenBank/DDBJ databases">
        <title>Novel Species.</title>
        <authorList>
            <person name="Ma S."/>
        </authorList>
    </citation>
    <scope>NUCLEOTIDE SEQUENCE [LARGE SCALE GENOMIC DNA]</scope>
    <source>
        <strain evidence="3 4">B11</strain>
    </source>
</reference>
<dbReference type="RefSeq" id="WP_369019309.1">
    <property type="nucleotide sequence ID" value="NZ_CP121689.1"/>
</dbReference>
<feature type="domain" description="Zinc-ribbon" evidence="2">
    <location>
        <begin position="82"/>
        <end position="103"/>
    </location>
</feature>
<organism evidence="3 4">
    <name type="scientific">Thermatribacter velox</name>
    <dbReference type="NCBI Taxonomy" id="3039681"/>
    <lineage>
        <taxon>Bacteria</taxon>
        <taxon>Pseudomonadati</taxon>
        <taxon>Atribacterota</taxon>
        <taxon>Atribacteria</taxon>
        <taxon>Atribacterales</taxon>
        <taxon>Thermatribacteraceae</taxon>
        <taxon>Thermatribacter</taxon>
    </lineage>
</organism>
<evidence type="ECO:0000313" key="4">
    <source>
        <dbReference type="Proteomes" id="UP001461341"/>
    </source>
</evidence>
<protein>
    <submittedName>
        <fullName evidence="3">Zinc ribbon domain-containing protein</fullName>
    </submittedName>
</protein>
<dbReference type="InterPro" id="IPR026870">
    <property type="entry name" value="Zinc_ribbon_dom"/>
</dbReference>
<gene>
    <name evidence="3" type="ORF">QBE54_05365</name>
</gene>
<name>A0ABZ2YFN2_9BACT</name>
<evidence type="ECO:0000259" key="2">
    <source>
        <dbReference type="Pfam" id="PF13240"/>
    </source>
</evidence>
<dbReference type="Proteomes" id="UP001461341">
    <property type="component" value="Chromosome"/>
</dbReference>
<keyword evidence="4" id="KW-1185">Reference proteome</keyword>
<evidence type="ECO:0000313" key="3">
    <source>
        <dbReference type="EMBL" id="WZL77143.1"/>
    </source>
</evidence>
<keyword evidence="1" id="KW-0175">Coiled coil</keyword>
<dbReference type="Pfam" id="PF13240">
    <property type="entry name" value="Zn_Ribbon_1"/>
    <property type="match status" value="1"/>
</dbReference>